<keyword evidence="1 3" id="KW-0732">Signal</keyword>
<keyword evidence="2" id="KW-0325">Glycoprotein</keyword>
<dbReference type="WBParaSite" id="Pan_g16420.t1">
    <property type="protein sequence ID" value="Pan_g16420.t1"/>
    <property type="gene ID" value="Pan_g16420"/>
</dbReference>
<sequence length="140" mass="15233">MLHVSRTAITVVILAVVIPQGWGITCYECQSSNGADCKYTGTTCAYGMFGCIKIAAYSGGVDKLGNWYDQSRSIITMMRGCSVIPIGGVDACQQQTILGVRLVTCYCFTDYCNLSPPAYTNSLRIAVSTFLSLTLYRFFA</sequence>
<dbReference type="AlphaFoldDB" id="A0A7E4V496"/>
<dbReference type="InterPro" id="IPR031424">
    <property type="entry name" value="QVR-like"/>
</dbReference>
<feature type="chain" id="PRO_5028975515" evidence="3">
    <location>
        <begin position="24"/>
        <end position="140"/>
    </location>
</feature>
<evidence type="ECO:0000256" key="1">
    <source>
        <dbReference type="ARBA" id="ARBA00022729"/>
    </source>
</evidence>
<evidence type="ECO:0000313" key="4">
    <source>
        <dbReference type="Proteomes" id="UP000492821"/>
    </source>
</evidence>
<proteinExistence type="predicted"/>
<dbReference type="Proteomes" id="UP000492821">
    <property type="component" value="Unassembled WGS sequence"/>
</dbReference>
<dbReference type="GO" id="GO:0032222">
    <property type="term" value="P:regulation of synaptic transmission, cholinergic"/>
    <property type="evidence" value="ECO:0007669"/>
    <property type="project" value="InterPro"/>
</dbReference>
<dbReference type="SUPFAM" id="SSF57302">
    <property type="entry name" value="Snake toxin-like"/>
    <property type="match status" value="1"/>
</dbReference>
<dbReference type="PANTHER" id="PTHR33562">
    <property type="entry name" value="ATILLA, ISOFORM B-RELATED-RELATED"/>
    <property type="match status" value="1"/>
</dbReference>
<dbReference type="PANTHER" id="PTHR33562:SF2">
    <property type="entry name" value="PROTEIN QUIVER"/>
    <property type="match status" value="1"/>
</dbReference>
<protein>
    <submittedName>
        <fullName evidence="5">Protein quiver</fullName>
    </submittedName>
</protein>
<evidence type="ECO:0000256" key="2">
    <source>
        <dbReference type="ARBA" id="ARBA00023180"/>
    </source>
</evidence>
<evidence type="ECO:0000313" key="5">
    <source>
        <dbReference type="WBParaSite" id="Pan_g16420.t1"/>
    </source>
</evidence>
<name>A0A7E4V496_PANRE</name>
<accession>A0A7E4V496</accession>
<reference evidence="4" key="1">
    <citation type="journal article" date="2013" name="Genetics">
        <title>The draft genome and transcriptome of Panagrellus redivivus are shaped by the harsh demands of a free-living lifestyle.</title>
        <authorList>
            <person name="Srinivasan J."/>
            <person name="Dillman A.R."/>
            <person name="Macchietto M.G."/>
            <person name="Heikkinen L."/>
            <person name="Lakso M."/>
            <person name="Fracchia K.M."/>
            <person name="Antoshechkin I."/>
            <person name="Mortazavi A."/>
            <person name="Wong G."/>
            <person name="Sternberg P.W."/>
        </authorList>
    </citation>
    <scope>NUCLEOTIDE SEQUENCE [LARGE SCALE GENOMIC DNA]</scope>
    <source>
        <strain evidence="4">MT8872</strain>
    </source>
</reference>
<feature type="signal peptide" evidence="3">
    <location>
        <begin position="1"/>
        <end position="23"/>
    </location>
</feature>
<dbReference type="InterPro" id="IPR050975">
    <property type="entry name" value="Sleep_regulator"/>
</dbReference>
<organism evidence="4 5">
    <name type="scientific">Panagrellus redivivus</name>
    <name type="common">Microworm</name>
    <dbReference type="NCBI Taxonomy" id="6233"/>
    <lineage>
        <taxon>Eukaryota</taxon>
        <taxon>Metazoa</taxon>
        <taxon>Ecdysozoa</taxon>
        <taxon>Nematoda</taxon>
        <taxon>Chromadorea</taxon>
        <taxon>Rhabditida</taxon>
        <taxon>Tylenchina</taxon>
        <taxon>Panagrolaimomorpha</taxon>
        <taxon>Panagrolaimoidea</taxon>
        <taxon>Panagrolaimidae</taxon>
        <taxon>Panagrellus</taxon>
    </lineage>
</organism>
<dbReference type="GO" id="GO:0030431">
    <property type="term" value="P:sleep"/>
    <property type="evidence" value="ECO:0007669"/>
    <property type="project" value="InterPro"/>
</dbReference>
<dbReference type="Pfam" id="PF17064">
    <property type="entry name" value="QVR"/>
    <property type="match status" value="1"/>
</dbReference>
<reference evidence="5" key="2">
    <citation type="submission" date="2020-10" db="UniProtKB">
        <authorList>
            <consortium name="WormBaseParasite"/>
        </authorList>
    </citation>
    <scope>IDENTIFICATION</scope>
</reference>
<dbReference type="InterPro" id="IPR045860">
    <property type="entry name" value="Snake_toxin-like_sf"/>
</dbReference>
<keyword evidence="4" id="KW-1185">Reference proteome</keyword>
<evidence type="ECO:0000256" key="3">
    <source>
        <dbReference type="SAM" id="SignalP"/>
    </source>
</evidence>